<dbReference type="EMBL" id="FOHK01000003">
    <property type="protein sequence ID" value="SES94462.1"/>
    <property type="molecule type" value="Genomic_DNA"/>
</dbReference>
<accession>A0A1I0AM66</accession>
<dbReference type="Gene3D" id="3.30.70.2970">
    <property type="entry name" value="Protein of unknown function (DUF541), domain 2"/>
    <property type="match status" value="1"/>
</dbReference>
<dbReference type="Proteomes" id="UP000199308">
    <property type="component" value="Unassembled WGS sequence"/>
</dbReference>
<name>A0A1I0AM66_THASX</name>
<gene>
    <name evidence="2" type="ORF">SAMN05660429_00728</name>
</gene>
<dbReference type="RefSeq" id="WP_093327766.1">
    <property type="nucleotide sequence ID" value="NZ_AP027363.1"/>
</dbReference>
<dbReference type="AlphaFoldDB" id="A0A1I0AM66"/>
<dbReference type="STRING" id="349064.SAMN05660429_00728"/>
<dbReference type="InterPro" id="IPR007497">
    <property type="entry name" value="SIMPL/DUF541"/>
</dbReference>
<evidence type="ECO:0000313" key="3">
    <source>
        <dbReference type="Proteomes" id="UP000199308"/>
    </source>
</evidence>
<dbReference type="GO" id="GO:0006974">
    <property type="term" value="P:DNA damage response"/>
    <property type="evidence" value="ECO:0007669"/>
    <property type="project" value="TreeGrafter"/>
</dbReference>
<feature type="signal peptide" evidence="1">
    <location>
        <begin position="1"/>
        <end position="18"/>
    </location>
</feature>
<evidence type="ECO:0008006" key="4">
    <source>
        <dbReference type="Google" id="ProtNLM"/>
    </source>
</evidence>
<reference evidence="2 3" key="1">
    <citation type="submission" date="2016-10" db="EMBL/GenBank/DDBJ databases">
        <authorList>
            <person name="de Groot N.N."/>
        </authorList>
    </citation>
    <scope>NUCLEOTIDE SEQUENCE [LARGE SCALE GENOMIC DNA]</scope>
    <source>
        <strain evidence="2 3">DSM 19706</strain>
    </source>
</reference>
<evidence type="ECO:0000313" key="2">
    <source>
        <dbReference type="EMBL" id="SES94462.1"/>
    </source>
</evidence>
<proteinExistence type="predicted"/>
<dbReference type="Gene3D" id="3.30.110.170">
    <property type="entry name" value="Protein of unknown function (DUF541), domain 1"/>
    <property type="match status" value="1"/>
</dbReference>
<dbReference type="OrthoDB" id="5574370at2"/>
<dbReference type="InterPro" id="IPR052022">
    <property type="entry name" value="26kDa_periplasmic_antigen"/>
</dbReference>
<keyword evidence="1" id="KW-0732">Signal</keyword>
<protein>
    <recommendedName>
        <fullName evidence="4">Oxidative stress defense protein</fullName>
    </recommendedName>
</protein>
<dbReference type="Pfam" id="PF04402">
    <property type="entry name" value="SIMPL"/>
    <property type="match status" value="1"/>
</dbReference>
<feature type="chain" id="PRO_5011457936" description="Oxidative stress defense protein" evidence="1">
    <location>
        <begin position="19"/>
        <end position="239"/>
    </location>
</feature>
<organism evidence="2 3">
    <name type="scientific">Thalassotalea agarivorans</name>
    <name type="common">Thalassomonas agarivorans</name>
    <dbReference type="NCBI Taxonomy" id="349064"/>
    <lineage>
        <taxon>Bacteria</taxon>
        <taxon>Pseudomonadati</taxon>
        <taxon>Pseudomonadota</taxon>
        <taxon>Gammaproteobacteria</taxon>
        <taxon>Alteromonadales</taxon>
        <taxon>Colwelliaceae</taxon>
        <taxon>Thalassotalea</taxon>
    </lineage>
</organism>
<evidence type="ECO:0000256" key="1">
    <source>
        <dbReference type="SAM" id="SignalP"/>
    </source>
</evidence>
<dbReference type="PANTHER" id="PTHR34387:SF2">
    <property type="entry name" value="SLR1258 PROTEIN"/>
    <property type="match status" value="1"/>
</dbReference>
<dbReference type="PANTHER" id="PTHR34387">
    <property type="entry name" value="SLR1258 PROTEIN"/>
    <property type="match status" value="1"/>
</dbReference>
<keyword evidence="3" id="KW-1185">Reference proteome</keyword>
<sequence>MTKGLTVLLLIFSVFSRAEQMPDFPFLTVSASAEKAVAPDLVHVSFSIVAVEKDPVKATDIVYGTGNELMAFFKDLGISKDDIEAHSITKNVIRKRNKDYQPVQIEAYEVEQAVKVTLRKLDNFQSLSDKLLTTKHIDDVDNRFDVSNRSAIEQQLVRDAGNQAKQKAKNLASGVGVKLGKVYAVSQERAFGSYAKFKFANQSYEAIAVSGKRRQIDGLFIPKEIKLSQSINVIYQIKP</sequence>